<dbReference type="Proteomes" id="UP000063063">
    <property type="component" value="Chromosome 7"/>
</dbReference>
<dbReference type="GO" id="GO:0050660">
    <property type="term" value="F:flavin adenine dinucleotide binding"/>
    <property type="evidence" value="ECO:0007669"/>
    <property type="project" value="InterPro"/>
</dbReference>
<dbReference type="eggNOG" id="KOG0137">
    <property type="taxonomic scope" value="Eukaryota"/>
</dbReference>
<accession>A0A088S2P9</accession>
<organism evidence="7 8">
    <name type="scientific">Leishmania panamensis</name>
    <dbReference type="NCBI Taxonomy" id="5679"/>
    <lineage>
        <taxon>Eukaryota</taxon>
        <taxon>Discoba</taxon>
        <taxon>Euglenozoa</taxon>
        <taxon>Kinetoplastea</taxon>
        <taxon>Metakinetoplastina</taxon>
        <taxon>Trypanosomatida</taxon>
        <taxon>Trypanosomatidae</taxon>
        <taxon>Leishmaniinae</taxon>
        <taxon>Leishmania</taxon>
        <taxon>Leishmania guyanensis species complex</taxon>
    </lineage>
</organism>
<feature type="domain" description="Acyl-CoA dehydrogenase/oxidase N-terminal" evidence="5">
    <location>
        <begin position="59"/>
        <end position="131"/>
    </location>
</feature>
<dbReference type="SUPFAM" id="SSF56645">
    <property type="entry name" value="Acyl-CoA dehydrogenase NM domain-like"/>
    <property type="match status" value="1"/>
</dbReference>
<dbReference type="EMBL" id="CP009376">
    <property type="protein sequence ID" value="AIN95736.1"/>
    <property type="molecule type" value="Genomic_DNA"/>
</dbReference>
<dbReference type="GeneID" id="22572385"/>
<dbReference type="InterPro" id="IPR037069">
    <property type="entry name" value="AcylCoA_DH/ox_N_sf"/>
</dbReference>
<dbReference type="FunFam" id="1.20.140.10:FF:000073">
    <property type="entry name" value="Putative acyl-CoA dehydrogenase, mitochondrial"/>
    <property type="match status" value="1"/>
</dbReference>
<dbReference type="GO" id="GO:0005739">
    <property type="term" value="C:mitochondrion"/>
    <property type="evidence" value="ECO:0007669"/>
    <property type="project" value="UniProtKB-SubCell"/>
</dbReference>
<evidence type="ECO:0000313" key="7">
    <source>
        <dbReference type="EMBL" id="AIN95736.1"/>
    </source>
</evidence>
<dbReference type="GO" id="GO:0006552">
    <property type="term" value="P:L-leucine catabolic process"/>
    <property type="evidence" value="ECO:0007669"/>
    <property type="project" value="TreeGrafter"/>
</dbReference>
<comment type="subcellular location">
    <subcellularLocation>
        <location evidence="1">Mitochondrion</location>
    </subcellularLocation>
</comment>
<dbReference type="InterPro" id="IPR009100">
    <property type="entry name" value="AcylCoA_DH/oxidase_NM_dom_sf"/>
</dbReference>
<keyword evidence="2" id="KW-0809">Transit peptide</keyword>
<dbReference type="InterPro" id="IPR046373">
    <property type="entry name" value="Acyl-CoA_Oxase/DH_mid-dom_sf"/>
</dbReference>
<sequence>MRRIFSSAPRQYVRYASYMAGLFNFRVVSEELFPYPSRKLDSDESETVQTLIEQIRSSDKELNLAGARIATEYGGLGLGHTAHALICEEVGTSGDSKLLQTIQHCGFASYLLSTVGSKEVKGKYLTGMSDGTIMMGWATQEGCGSDISMITAKATITSTGMYVLTGSKQCKFAESATHYLVLAKTLTQTAAEAGPMEVSRNTFFIVEKSAKGVSVNGEIVNFEETPVADVVGVVGEGFKNRMITLFTEQYVYASTLLGILKRVVQELRGSVPEQWAADTVASCACAMYAIESALYALTANLDLPTEDSLLDAALVSVFVQSSTNRWLSILSTATPMNAILEKCFANARLMLSMMESIDFLYSSAVCCGVEDYGLVFQRTSTLQMVQLRTMRSIGMKDRVPVRELDCSAIDSAVVAFGNAVEAAFVRNGSQVPLQQLIINRLGEAVSLLYAASASASRAAMCQSKCLLTAKAEKELASTFIAMATNRAIQLSEESCNVGMTADDSYKRIAVEMCDEVLRS</sequence>
<evidence type="ECO:0000256" key="3">
    <source>
        <dbReference type="ARBA" id="ARBA00023002"/>
    </source>
</evidence>
<dbReference type="Gene3D" id="2.40.110.10">
    <property type="entry name" value="Butyryl-CoA Dehydrogenase, subunit A, domain 2"/>
    <property type="match status" value="1"/>
</dbReference>
<dbReference type="Pfam" id="PF02771">
    <property type="entry name" value="Acyl-CoA_dh_N"/>
    <property type="match status" value="1"/>
</dbReference>
<dbReference type="RefSeq" id="XP_010704058.1">
    <property type="nucleotide sequence ID" value="XM_010705756.1"/>
</dbReference>
<evidence type="ECO:0000313" key="8">
    <source>
        <dbReference type="Proteomes" id="UP000063063"/>
    </source>
</evidence>
<keyword evidence="8" id="KW-1185">Reference proteome</keyword>
<dbReference type="OrthoDB" id="2588832at2759"/>
<dbReference type="Pfam" id="PF21343">
    <property type="entry name" value="ACAD9-ACADV_C"/>
    <property type="match status" value="1"/>
</dbReference>
<evidence type="ECO:0000259" key="6">
    <source>
        <dbReference type="Pfam" id="PF21343"/>
    </source>
</evidence>
<dbReference type="InterPro" id="IPR049448">
    <property type="entry name" value="ACAD9/ACADV-like_C"/>
</dbReference>
<dbReference type="AlphaFoldDB" id="A0A088S2P9"/>
<dbReference type="PANTHER" id="PTHR43884">
    <property type="entry name" value="ACYL-COA DEHYDROGENASE"/>
    <property type="match status" value="1"/>
</dbReference>
<evidence type="ECO:0000259" key="5">
    <source>
        <dbReference type="Pfam" id="PF02771"/>
    </source>
</evidence>
<dbReference type="VEuPathDB" id="TriTrypDB:LPMP_070500"/>
<dbReference type="InterPro" id="IPR013786">
    <property type="entry name" value="AcylCoA_DH/ox_N"/>
</dbReference>
<proteinExistence type="predicted"/>
<evidence type="ECO:0000256" key="2">
    <source>
        <dbReference type="ARBA" id="ARBA00022946"/>
    </source>
</evidence>
<protein>
    <submittedName>
        <fullName evidence="7">Acyl-CoA dehydrogenase, mitochondrial, putative</fullName>
        <ecNumber evidence="7">1.3.99.-</ecNumber>
    </submittedName>
</protein>
<dbReference type="PANTHER" id="PTHR43884:SF35">
    <property type="entry name" value="DEHYDROGENASE, MITOCHONDRIAL, PUTATIVE-RELATED"/>
    <property type="match status" value="1"/>
</dbReference>
<dbReference type="VEuPathDB" id="TriTrypDB:LPAL13_070010100"/>
<keyword evidence="3 7" id="KW-0560">Oxidoreductase</keyword>
<dbReference type="GO" id="GO:0008470">
    <property type="term" value="F:3-methylbutanoyl-CoA dehydrogenase activity"/>
    <property type="evidence" value="ECO:0007669"/>
    <property type="project" value="TreeGrafter"/>
</dbReference>
<dbReference type="KEGG" id="lpan:LPMP_070500"/>
<evidence type="ECO:0000256" key="4">
    <source>
        <dbReference type="ARBA" id="ARBA00023128"/>
    </source>
</evidence>
<dbReference type="EC" id="1.3.99.-" evidence="7"/>
<dbReference type="Gene3D" id="1.20.140.10">
    <property type="entry name" value="Butyryl-CoA Dehydrogenase, subunit A, domain 3"/>
    <property type="match status" value="2"/>
</dbReference>
<dbReference type="FunFam" id="1.10.540.10:FF:000059">
    <property type="entry name" value="Acyl-CoA dehydrogenase, mitochondrial,putative"/>
    <property type="match status" value="1"/>
</dbReference>
<reference evidence="7 8" key="1">
    <citation type="journal article" date="2015" name="Sci. Rep.">
        <title>The genome of Leishmania panamensis: insights into genomics of the L. (Viannia) subgenus.</title>
        <authorList>
            <person name="Llanes A."/>
            <person name="Restrepo C.M."/>
            <person name="Vecchio G.D."/>
            <person name="Anguizola F.J."/>
            <person name="Lleonart R."/>
        </authorList>
    </citation>
    <scope>NUCLEOTIDE SEQUENCE [LARGE SCALE GENOMIC DNA]</scope>
    <source>
        <strain evidence="7 8">MHOM/PA/94/PSC-1</strain>
    </source>
</reference>
<dbReference type="FunFam" id="1.20.140.10:FF:000071">
    <property type="entry name" value="Acyl-CoA dehydrogenase, mitochondrial,putative"/>
    <property type="match status" value="1"/>
</dbReference>
<feature type="domain" description="ACAD9/ACADV-like C-terminal" evidence="6">
    <location>
        <begin position="408"/>
        <end position="514"/>
    </location>
</feature>
<name>A0A088S2P9_LEIPA</name>
<keyword evidence="4" id="KW-0496">Mitochondrion</keyword>
<gene>
    <name evidence="7" type="ORF">LPMP_070500</name>
</gene>
<evidence type="ECO:0000256" key="1">
    <source>
        <dbReference type="ARBA" id="ARBA00004173"/>
    </source>
</evidence>
<dbReference type="Gene3D" id="1.10.540.10">
    <property type="entry name" value="Acyl-CoA dehydrogenase/oxidase, N-terminal domain"/>
    <property type="match status" value="1"/>
</dbReference>